<evidence type="ECO:0000256" key="4">
    <source>
        <dbReference type="SAM" id="Phobius"/>
    </source>
</evidence>
<reference evidence="5" key="1">
    <citation type="submission" date="2016-07" db="EMBL/GenBank/DDBJ databases">
        <title>Mitochondrial genome evolution in stichotrich ciliates.</title>
        <authorList>
            <person name="Chen X."/>
            <person name="Landweber L."/>
        </authorList>
    </citation>
    <scope>NUCLEOTIDE SEQUENCE</scope>
</reference>
<dbReference type="GO" id="GO:1990904">
    <property type="term" value="C:ribonucleoprotein complex"/>
    <property type="evidence" value="ECO:0007669"/>
    <property type="project" value="UniProtKB-KW"/>
</dbReference>
<geneLocation type="mitochondrion" evidence="5"/>
<dbReference type="EMBL" id="KX524143">
    <property type="protein sequence ID" value="ASY95716.1"/>
    <property type="molecule type" value="Genomic_DNA"/>
</dbReference>
<evidence type="ECO:0000313" key="5">
    <source>
        <dbReference type="EMBL" id="ASY95716.1"/>
    </source>
</evidence>
<proteinExistence type="inferred from homology"/>
<dbReference type="InterPro" id="IPR035987">
    <property type="entry name" value="Ribosomal_uS8_sf"/>
</dbReference>
<feature type="transmembrane region" description="Helical" evidence="4">
    <location>
        <begin position="33"/>
        <end position="52"/>
    </location>
</feature>
<dbReference type="GO" id="GO:0006412">
    <property type="term" value="P:translation"/>
    <property type="evidence" value="ECO:0007669"/>
    <property type="project" value="InterPro"/>
</dbReference>
<protein>
    <submittedName>
        <fullName evidence="5">Ribosomal protein S8</fullName>
    </submittedName>
</protein>
<name>A0A3Q8BFS9_9STIC</name>
<dbReference type="Gene3D" id="3.30.1490.10">
    <property type="match status" value="1"/>
</dbReference>
<dbReference type="GO" id="GO:0005840">
    <property type="term" value="C:ribosome"/>
    <property type="evidence" value="ECO:0007669"/>
    <property type="project" value="UniProtKB-KW"/>
</dbReference>
<keyword evidence="4" id="KW-1133">Transmembrane helix</keyword>
<keyword evidence="5" id="KW-0496">Mitochondrion</keyword>
<evidence type="ECO:0000256" key="3">
    <source>
        <dbReference type="ARBA" id="ARBA00023274"/>
    </source>
</evidence>
<organism evidence="5">
    <name type="scientific">Paraurostyla sp</name>
    <dbReference type="NCBI Taxonomy" id="6014"/>
    <lineage>
        <taxon>Eukaryota</taxon>
        <taxon>Sar</taxon>
        <taxon>Alveolata</taxon>
        <taxon>Ciliophora</taxon>
        <taxon>Intramacronucleata</taxon>
        <taxon>Spirotrichea</taxon>
        <taxon>Stichotrichia</taxon>
        <taxon>Stichotrichida</taxon>
        <taxon>Amphisiellidae</taxon>
        <taxon>Paraurostyla</taxon>
    </lineage>
</organism>
<gene>
    <name evidence="5" type="primary">rps8</name>
</gene>
<comment type="similarity">
    <text evidence="1">Belongs to the universal ribosomal protein uS8 family.</text>
</comment>
<dbReference type="SUPFAM" id="SSF56047">
    <property type="entry name" value="Ribosomal protein S8"/>
    <property type="match status" value="1"/>
</dbReference>
<accession>A0A3Q8BFS9</accession>
<dbReference type="AlphaFoldDB" id="A0A3Q8BFS9"/>
<keyword evidence="2 5" id="KW-0689">Ribosomal protein</keyword>
<dbReference type="GO" id="GO:0003735">
    <property type="term" value="F:structural constituent of ribosome"/>
    <property type="evidence" value="ECO:0007669"/>
    <property type="project" value="InterPro"/>
</dbReference>
<sequence length="137" mass="16228">MLYNYYVSYTTDLININNKRKTLFFYIKYTNKIYELLTIFKKINLISGFVLIKKKIKNKKYLYFRVSSSFYKNFQIVSKINIVSKPSKKFFLSLKALKLLSLRSGKSIYLISTSRGIFTHHDALRKNISGFILGFFN</sequence>
<evidence type="ECO:0000256" key="2">
    <source>
        <dbReference type="ARBA" id="ARBA00022980"/>
    </source>
</evidence>
<keyword evidence="4" id="KW-0812">Transmembrane</keyword>
<keyword evidence="4" id="KW-0472">Membrane</keyword>
<dbReference type="Pfam" id="PF00410">
    <property type="entry name" value="Ribosomal_S8"/>
    <property type="match status" value="1"/>
</dbReference>
<evidence type="ECO:0000256" key="1">
    <source>
        <dbReference type="ARBA" id="ARBA00006471"/>
    </source>
</evidence>
<keyword evidence="3" id="KW-0687">Ribonucleoprotein</keyword>
<dbReference type="InterPro" id="IPR000630">
    <property type="entry name" value="Ribosomal_uS8"/>
</dbReference>